<keyword evidence="2" id="KW-1003">Cell membrane</keyword>
<dbReference type="GO" id="GO:0008913">
    <property type="term" value="F:Kdo2-lipid IVA acyltransferase activity"/>
    <property type="evidence" value="ECO:0007669"/>
    <property type="project" value="UniProtKB-EC"/>
</dbReference>
<evidence type="ECO:0000256" key="5">
    <source>
        <dbReference type="ARBA" id="ARBA00023136"/>
    </source>
</evidence>
<keyword evidence="4 7" id="KW-0808">Transferase</keyword>
<evidence type="ECO:0000256" key="3">
    <source>
        <dbReference type="ARBA" id="ARBA00022519"/>
    </source>
</evidence>
<keyword evidence="6 7" id="KW-0012">Acyltransferase</keyword>
<proteinExistence type="predicted"/>
<dbReference type="GO" id="GO:0005886">
    <property type="term" value="C:plasma membrane"/>
    <property type="evidence" value="ECO:0007669"/>
    <property type="project" value="UniProtKB-SubCell"/>
</dbReference>
<evidence type="ECO:0000256" key="1">
    <source>
        <dbReference type="ARBA" id="ARBA00004533"/>
    </source>
</evidence>
<dbReference type="InterPro" id="IPR004960">
    <property type="entry name" value="LipA_acyltrans"/>
</dbReference>
<evidence type="ECO:0000256" key="4">
    <source>
        <dbReference type="ARBA" id="ARBA00022679"/>
    </source>
</evidence>
<evidence type="ECO:0000313" key="7">
    <source>
        <dbReference type="EMBL" id="VAX31619.1"/>
    </source>
</evidence>
<dbReference type="PANTHER" id="PTHR30606:SF10">
    <property type="entry name" value="PHOSPHATIDYLINOSITOL MANNOSIDE ACYLTRANSFERASE"/>
    <property type="match status" value="1"/>
</dbReference>
<dbReference type="PIRSF" id="PIRSF026649">
    <property type="entry name" value="MsbB"/>
    <property type="match status" value="1"/>
</dbReference>
<dbReference type="GO" id="GO:1901137">
    <property type="term" value="P:carbohydrate derivative biosynthetic process"/>
    <property type="evidence" value="ECO:0007669"/>
    <property type="project" value="UniProtKB-ARBA"/>
</dbReference>
<evidence type="ECO:0000256" key="6">
    <source>
        <dbReference type="ARBA" id="ARBA00023315"/>
    </source>
</evidence>
<reference evidence="7" key="1">
    <citation type="submission" date="2018-06" db="EMBL/GenBank/DDBJ databases">
        <authorList>
            <person name="Zhirakovskaya E."/>
        </authorList>
    </citation>
    <scope>NUCLEOTIDE SEQUENCE</scope>
</reference>
<sequence>MKNQIEVFFFLLLSRFVRLLSFDRAVTLGAGLGRLLHRFDKKHRLIALGNLRPSFKDKSEAELSKILLGVYENIGRSGIEAIRLGDMTAEQISAGCEIIGLEYYKAALKENKGVILLGAHFGSWEWIPLVLGVAGVPMYVIVRPVNNPLLDQKLQTMRERFGNEVLNKRTETGEIIKLLRKGKSIGFLLDQDVGRNKGIFVDFFGRLASTNKALATIALRTGSPVLPMFIVRKKGGHQLIIEKPIPLPKTGRLKQDMIEITTLFTKKIESYVRQYPDHWLWLHRRWKTQPEEAPRKNH</sequence>
<dbReference type="Pfam" id="PF03279">
    <property type="entry name" value="Lip_A_acyltrans"/>
    <property type="match status" value="1"/>
</dbReference>
<protein>
    <submittedName>
        <fullName evidence="7">Lipid A biosynthesis lauroyl acyltransferase</fullName>
        <ecNumber evidence="7">2.3.1.241</ecNumber>
    </submittedName>
</protein>
<dbReference type="EMBL" id="UOGF01000077">
    <property type="protein sequence ID" value="VAX31619.1"/>
    <property type="molecule type" value="Genomic_DNA"/>
</dbReference>
<name>A0A3B1CNA3_9ZZZZ</name>
<comment type="subcellular location">
    <subcellularLocation>
        <location evidence="1">Cell inner membrane</location>
    </subcellularLocation>
</comment>
<dbReference type="CDD" id="cd07984">
    <property type="entry name" value="LPLAT_LABLAT-like"/>
    <property type="match status" value="1"/>
</dbReference>
<accession>A0A3B1CNA3</accession>
<gene>
    <name evidence="7" type="ORF">MNBD_NITROSPIRAE01-1970</name>
</gene>
<keyword evidence="5" id="KW-0472">Membrane</keyword>
<keyword evidence="3" id="KW-0997">Cell inner membrane</keyword>
<dbReference type="GO" id="GO:0008610">
    <property type="term" value="P:lipid biosynthetic process"/>
    <property type="evidence" value="ECO:0007669"/>
    <property type="project" value="UniProtKB-ARBA"/>
</dbReference>
<evidence type="ECO:0000256" key="2">
    <source>
        <dbReference type="ARBA" id="ARBA00022475"/>
    </source>
</evidence>
<dbReference type="AlphaFoldDB" id="A0A3B1CNA3"/>
<organism evidence="7">
    <name type="scientific">hydrothermal vent metagenome</name>
    <dbReference type="NCBI Taxonomy" id="652676"/>
    <lineage>
        <taxon>unclassified sequences</taxon>
        <taxon>metagenomes</taxon>
        <taxon>ecological metagenomes</taxon>
    </lineage>
</organism>
<dbReference type="EC" id="2.3.1.241" evidence="7"/>
<dbReference type="PANTHER" id="PTHR30606">
    <property type="entry name" value="LIPID A BIOSYNTHESIS LAUROYL ACYLTRANSFERASE"/>
    <property type="match status" value="1"/>
</dbReference>